<evidence type="ECO:0000256" key="3">
    <source>
        <dbReference type="ARBA" id="ARBA00015308"/>
    </source>
</evidence>
<evidence type="ECO:0000256" key="9">
    <source>
        <dbReference type="ARBA" id="ARBA00023159"/>
    </source>
</evidence>
<keyword evidence="10" id="KW-0804">Transcription</keyword>
<dbReference type="RefSeq" id="WP_106266777.1">
    <property type="nucleotide sequence ID" value="NZ_PVTQ01000012.1"/>
</dbReference>
<dbReference type="InterPro" id="IPR025943">
    <property type="entry name" value="Sigma_54_int_dom_ATP-bd_2"/>
</dbReference>
<dbReference type="CDD" id="cd00009">
    <property type="entry name" value="AAA"/>
    <property type="match status" value="1"/>
</dbReference>
<evidence type="ECO:0000256" key="10">
    <source>
        <dbReference type="ARBA" id="ARBA00023163"/>
    </source>
</evidence>
<organism evidence="12 13">
    <name type="scientific">Donghicola tyrosinivorans</name>
    <dbReference type="NCBI Taxonomy" id="1652492"/>
    <lineage>
        <taxon>Bacteria</taxon>
        <taxon>Pseudomonadati</taxon>
        <taxon>Pseudomonadota</taxon>
        <taxon>Alphaproteobacteria</taxon>
        <taxon>Rhodobacterales</taxon>
        <taxon>Roseobacteraceae</taxon>
        <taxon>Donghicola</taxon>
    </lineage>
</organism>
<dbReference type="Pfam" id="PF02954">
    <property type="entry name" value="HTH_8"/>
    <property type="match status" value="1"/>
</dbReference>
<dbReference type="Proteomes" id="UP000238392">
    <property type="component" value="Unassembled WGS sequence"/>
</dbReference>
<dbReference type="GO" id="GO:0006355">
    <property type="term" value="P:regulation of DNA-templated transcription"/>
    <property type="evidence" value="ECO:0007669"/>
    <property type="project" value="InterPro"/>
</dbReference>
<dbReference type="InterPro" id="IPR002197">
    <property type="entry name" value="HTH_Fis"/>
</dbReference>
<evidence type="ECO:0000313" key="13">
    <source>
        <dbReference type="Proteomes" id="UP000238392"/>
    </source>
</evidence>
<dbReference type="Gene3D" id="3.40.50.300">
    <property type="entry name" value="P-loop containing nucleotide triphosphate hydrolases"/>
    <property type="match status" value="1"/>
</dbReference>
<evidence type="ECO:0000256" key="5">
    <source>
        <dbReference type="ARBA" id="ARBA00022840"/>
    </source>
</evidence>
<evidence type="ECO:0000256" key="7">
    <source>
        <dbReference type="ARBA" id="ARBA00023015"/>
    </source>
</evidence>
<keyword evidence="6" id="KW-0902">Two-component regulatory system</keyword>
<dbReference type="Gene3D" id="1.10.10.60">
    <property type="entry name" value="Homeodomain-like"/>
    <property type="match status" value="1"/>
</dbReference>
<dbReference type="PANTHER" id="PTHR32071:SF117">
    <property type="entry name" value="PTS-DEPENDENT DIHYDROXYACETONE KINASE OPERON REGULATORY PROTEIN-RELATED"/>
    <property type="match status" value="1"/>
</dbReference>
<evidence type="ECO:0000256" key="4">
    <source>
        <dbReference type="ARBA" id="ARBA00022741"/>
    </source>
</evidence>
<dbReference type="Gene3D" id="1.10.8.60">
    <property type="match status" value="1"/>
</dbReference>
<evidence type="ECO:0000256" key="1">
    <source>
        <dbReference type="ARBA" id="ARBA00002167"/>
    </source>
</evidence>
<dbReference type="GO" id="GO:0005524">
    <property type="term" value="F:ATP binding"/>
    <property type="evidence" value="ECO:0007669"/>
    <property type="project" value="UniProtKB-KW"/>
</dbReference>
<keyword evidence="7" id="KW-0805">Transcription regulation</keyword>
<dbReference type="InterPro" id="IPR002078">
    <property type="entry name" value="Sigma_54_int"/>
</dbReference>
<dbReference type="Pfam" id="PF25601">
    <property type="entry name" value="AAA_lid_14"/>
    <property type="match status" value="1"/>
</dbReference>
<keyword evidence="5" id="KW-0067">ATP-binding</keyword>
<evidence type="ECO:0000256" key="6">
    <source>
        <dbReference type="ARBA" id="ARBA00023012"/>
    </source>
</evidence>
<sequence length="366" mass="39716">MTQHWQSTFGDQDAPIDSRLDKILVGRSAPMRQLKQVLNMVAPSDAPVMVQGETGVGKELVCEAIHAVSGRPGDLVAVNCAAIPSELLESELFGHEKGAFTGADSRRVGRIEQAQGGTLFLDEIGDMPAALQAKLLRVLETRRIQRVGGRGEIEVNFRLVTATHRALAKDVEEGRFRADLYFRINVFPVSVPSLSERLDDIPLILEAMIDRRQTQYPDVMTPHFNAGAIQALATHGWPGNVRELRNVFDRAAVLFAGRVVNAEAVCSHLLPMQGMTALAAEPISAAPAPSASVAPADAILDSIMNTDTSVDMRRHLRDMEVMMIDAALKKTGGSVSAAARTLRLQRTTLIEKMKKLAISREAALAS</sequence>
<dbReference type="GO" id="GO:0043565">
    <property type="term" value="F:sequence-specific DNA binding"/>
    <property type="evidence" value="ECO:0007669"/>
    <property type="project" value="InterPro"/>
</dbReference>
<comment type="subunit">
    <text evidence="2">Interacts with sigma-54.</text>
</comment>
<name>A0A2T0WIG6_9RHOB</name>
<dbReference type="Pfam" id="PF00158">
    <property type="entry name" value="Sigma54_activat"/>
    <property type="match status" value="1"/>
</dbReference>
<dbReference type="PANTHER" id="PTHR32071">
    <property type="entry name" value="TRANSCRIPTIONAL REGULATORY PROTEIN"/>
    <property type="match status" value="1"/>
</dbReference>
<gene>
    <name evidence="12" type="ORF">CLV74_112126</name>
</gene>
<accession>A0A2T0WIG6</accession>
<evidence type="ECO:0000259" key="11">
    <source>
        <dbReference type="PROSITE" id="PS50045"/>
    </source>
</evidence>
<keyword evidence="8" id="KW-0238">DNA-binding</keyword>
<keyword evidence="12" id="KW-0282">Flagellum</keyword>
<dbReference type="InterPro" id="IPR027417">
    <property type="entry name" value="P-loop_NTPase"/>
</dbReference>
<evidence type="ECO:0000256" key="2">
    <source>
        <dbReference type="ARBA" id="ARBA00011135"/>
    </source>
</evidence>
<dbReference type="FunFam" id="3.40.50.300:FF:000006">
    <property type="entry name" value="DNA-binding transcriptional regulator NtrC"/>
    <property type="match status" value="1"/>
</dbReference>
<keyword evidence="9" id="KW-0010">Activator</keyword>
<dbReference type="PROSITE" id="PS00675">
    <property type="entry name" value="SIGMA54_INTERACT_1"/>
    <property type="match status" value="1"/>
</dbReference>
<keyword evidence="12" id="KW-0966">Cell projection</keyword>
<dbReference type="PRINTS" id="PR01590">
    <property type="entry name" value="HTHFIS"/>
</dbReference>
<dbReference type="InterPro" id="IPR058031">
    <property type="entry name" value="AAA_lid_NorR"/>
</dbReference>
<keyword evidence="13" id="KW-1185">Reference proteome</keyword>
<dbReference type="SUPFAM" id="SSF46689">
    <property type="entry name" value="Homeodomain-like"/>
    <property type="match status" value="1"/>
</dbReference>
<dbReference type="SUPFAM" id="SSF52540">
    <property type="entry name" value="P-loop containing nucleoside triphosphate hydrolases"/>
    <property type="match status" value="1"/>
</dbReference>
<dbReference type="InterPro" id="IPR003593">
    <property type="entry name" value="AAA+_ATPase"/>
</dbReference>
<dbReference type="SMART" id="SM00382">
    <property type="entry name" value="AAA"/>
    <property type="match status" value="1"/>
</dbReference>
<dbReference type="InterPro" id="IPR025662">
    <property type="entry name" value="Sigma_54_int_dom_ATP-bd_1"/>
</dbReference>
<dbReference type="GO" id="GO:0000160">
    <property type="term" value="P:phosphorelay signal transduction system"/>
    <property type="evidence" value="ECO:0007669"/>
    <property type="project" value="UniProtKB-KW"/>
</dbReference>
<keyword evidence="12" id="KW-0969">Cilium</keyword>
<evidence type="ECO:0000256" key="8">
    <source>
        <dbReference type="ARBA" id="ARBA00023125"/>
    </source>
</evidence>
<feature type="domain" description="Sigma-54 factor interaction" evidence="11">
    <location>
        <begin position="24"/>
        <end position="253"/>
    </location>
</feature>
<dbReference type="EMBL" id="PVTQ01000012">
    <property type="protein sequence ID" value="PRY86487.1"/>
    <property type="molecule type" value="Genomic_DNA"/>
</dbReference>
<dbReference type="AlphaFoldDB" id="A0A2T0WIG6"/>
<dbReference type="PROSITE" id="PS00676">
    <property type="entry name" value="SIGMA54_INTERACT_2"/>
    <property type="match status" value="1"/>
</dbReference>
<dbReference type="OrthoDB" id="9805953at2"/>
<evidence type="ECO:0000313" key="12">
    <source>
        <dbReference type="EMBL" id="PRY86487.1"/>
    </source>
</evidence>
<dbReference type="InterPro" id="IPR009057">
    <property type="entry name" value="Homeodomain-like_sf"/>
</dbReference>
<dbReference type="PROSITE" id="PS00688">
    <property type="entry name" value="SIGMA54_INTERACT_3"/>
    <property type="match status" value="1"/>
</dbReference>
<protein>
    <recommendedName>
        <fullName evidence="3">Nif-specific regulatory protein</fullName>
    </recommendedName>
</protein>
<comment type="caution">
    <text evidence="12">The sequence shown here is derived from an EMBL/GenBank/DDBJ whole genome shotgun (WGS) entry which is preliminary data.</text>
</comment>
<reference evidence="12 13" key="1">
    <citation type="submission" date="2018-03" db="EMBL/GenBank/DDBJ databases">
        <title>Genomic Encyclopedia of Archaeal and Bacterial Type Strains, Phase II (KMG-II): from individual species to whole genera.</title>
        <authorList>
            <person name="Goeker M."/>
        </authorList>
    </citation>
    <scope>NUCLEOTIDE SEQUENCE [LARGE SCALE GENOMIC DNA]</scope>
    <source>
        <strain evidence="12 13">DSM 100212</strain>
    </source>
</reference>
<keyword evidence="4" id="KW-0547">Nucleotide-binding</keyword>
<dbReference type="InterPro" id="IPR025944">
    <property type="entry name" value="Sigma_54_int_dom_CS"/>
</dbReference>
<comment type="function">
    <text evidence="1">Required for activation of most nif operons, which are directly involved in nitrogen fixation.</text>
</comment>
<dbReference type="PROSITE" id="PS50045">
    <property type="entry name" value="SIGMA54_INTERACT_4"/>
    <property type="match status" value="1"/>
</dbReference>
<proteinExistence type="predicted"/>